<protein>
    <submittedName>
        <fullName evidence="1">Uncharacterized protein</fullName>
    </submittedName>
</protein>
<gene>
    <name evidence="1" type="ORF">LEP1GSC123_0900</name>
</gene>
<sequence length="47" mass="5621">MLLKFLEKRSSKKLSTKPKAQNKRTIYYDASVRKVLEDLWKLLDSHL</sequence>
<dbReference type="EMBL" id="AKWO02000108">
    <property type="protein sequence ID" value="EMF97780.1"/>
    <property type="molecule type" value="Genomic_DNA"/>
</dbReference>
<comment type="caution">
    <text evidence="1">The sequence shown here is derived from an EMBL/GenBank/DDBJ whole genome shotgun (WGS) entry which is preliminary data.</text>
</comment>
<evidence type="ECO:0000313" key="1">
    <source>
        <dbReference type="EMBL" id="EMF97780.1"/>
    </source>
</evidence>
<name>M3HI40_LEPBO</name>
<organism evidence="1 2">
    <name type="scientific">Leptospira borgpetersenii str. 200701203</name>
    <dbReference type="NCBI Taxonomy" id="1193007"/>
    <lineage>
        <taxon>Bacteria</taxon>
        <taxon>Pseudomonadati</taxon>
        <taxon>Spirochaetota</taxon>
        <taxon>Spirochaetia</taxon>
        <taxon>Leptospirales</taxon>
        <taxon>Leptospiraceae</taxon>
        <taxon>Leptospira</taxon>
    </lineage>
</organism>
<dbReference type="BioCyc" id="LBOR1193007:G11KN-4256-MONOMER"/>
<proteinExistence type="predicted"/>
<dbReference type="Proteomes" id="UP000011783">
    <property type="component" value="Unassembled WGS sequence"/>
</dbReference>
<reference evidence="1 2" key="1">
    <citation type="submission" date="2013-01" db="EMBL/GenBank/DDBJ databases">
        <authorList>
            <person name="Harkins D.M."/>
            <person name="Durkin A.S."/>
            <person name="Brinkac L.M."/>
            <person name="Haft D.H."/>
            <person name="Selengut J.D."/>
            <person name="Sanka R."/>
            <person name="DePew J."/>
            <person name="Purushe J."/>
            <person name="Picardeau M."/>
            <person name="Werts C."/>
            <person name="Goarant C."/>
            <person name="Vinetz J.M."/>
            <person name="Sutton G.G."/>
            <person name="Nierman W.C."/>
            <person name="Fouts D.E."/>
        </authorList>
    </citation>
    <scope>NUCLEOTIDE SEQUENCE [LARGE SCALE GENOMIC DNA]</scope>
    <source>
        <strain evidence="1 2">200701203</strain>
    </source>
</reference>
<dbReference type="AlphaFoldDB" id="M3HI40"/>
<evidence type="ECO:0000313" key="2">
    <source>
        <dbReference type="Proteomes" id="UP000011783"/>
    </source>
</evidence>
<accession>M3HI40</accession>